<proteinExistence type="predicted"/>
<protein>
    <submittedName>
        <fullName evidence="1">Uncharacterized protein</fullName>
    </submittedName>
</protein>
<dbReference type="EMBL" id="CP047898">
    <property type="protein sequence ID" value="QHK20531.1"/>
    <property type="molecule type" value="Genomic_DNA"/>
</dbReference>
<evidence type="ECO:0000313" key="1">
    <source>
        <dbReference type="EMBL" id="QHK20531.1"/>
    </source>
</evidence>
<sequence length="88" mass="9501">MTNIQGLISSLAPDALAALQERGPDQQLDRDMLDALDRAAGGPGEGRGYYIVRGSLTPLESRQYFLRDDVVDAIWAPASPEGIKRADS</sequence>
<evidence type="ECO:0000313" key="2">
    <source>
        <dbReference type="Proteomes" id="UP000464186"/>
    </source>
</evidence>
<dbReference type="Proteomes" id="UP000464186">
    <property type="component" value="Chromosome"/>
</dbReference>
<name>A0A6P1NUM4_9MICC</name>
<gene>
    <name evidence="1" type="ORF">GU243_13215</name>
</gene>
<keyword evidence="2" id="KW-1185">Reference proteome</keyword>
<dbReference type="KEGG" id="psey:GU243_13215"/>
<accession>A0A6P1NUM4</accession>
<dbReference type="AlphaFoldDB" id="A0A6P1NUM4"/>
<reference evidence="1 2" key="1">
    <citation type="submission" date="2020-01" db="EMBL/GenBank/DDBJ databases">
        <title>Pseudarthrobacter psychrotolerans sp. nov., isolated from antarctic soil.</title>
        <authorList>
            <person name="Shin Y."/>
            <person name="Park W."/>
        </authorList>
    </citation>
    <scope>NUCLEOTIDE SEQUENCE [LARGE SCALE GENOMIC DNA]</scope>
    <source>
        <strain evidence="1 2">YJ56</strain>
    </source>
</reference>
<organism evidence="1 2">
    <name type="scientific">Pseudarthrobacter psychrotolerans</name>
    <dbReference type="NCBI Taxonomy" id="2697569"/>
    <lineage>
        <taxon>Bacteria</taxon>
        <taxon>Bacillati</taxon>
        <taxon>Actinomycetota</taxon>
        <taxon>Actinomycetes</taxon>
        <taxon>Micrococcales</taxon>
        <taxon>Micrococcaceae</taxon>
        <taxon>Pseudarthrobacter</taxon>
    </lineage>
</organism>